<accession>A0A1H8IE63</accession>
<proteinExistence type="predicted"/>
<gene>
    <name evidence="1" type="ORF">SAMN05216404_10652</name>
</gene>
<evidence type="ECO:0000313" key="1">
    <source>
        <dbReference type="EMBL" id="SEN66774.1"/>
    </source>
</evidence>
<organism evidence="1">
    <name type="scientific">Nitrosospira multiformis</name>
    <dbReference type="NCBI Taxonomy" id="1231"/>
    <lineage>
        <taxon>Bacteria</taxon>
        <taxon>Pseudomonadati</taxon>
        <taxon>Pseudomonadota</taxon>
        <taxon>Betaproteobacteria</taxon>
        <taxon>Nitrosomonadales</taxon>
        <taxon>Nitrosomonadaceae</taxon>
        <taxon>Nitrosospira</taxon>
    </lineage>
</organism>
<dbReference type="EMBL" id="FOCT01000006">
    <property type="protein sequence ID" value="SEN66774.1"/>
    <property type="molecule type" value="Genomic_DNA"/>
</dbReference>
<dbReference type="Proteomes" id="UP000183898">
    <property type="component" value="Unassembled WGS sequence"/>
</dbReference>
<protein>
    <submittedName>
        <fullName evidence="1">Uncharacterized protein</fullName>
    </submittedName>
</protein>
<reference evidence="1" key="1">
    <citation type="submission" date="2016-10" db="EMBL/GenBank/DDBJ databases">
        <authorList>
            <person name="de Groot N.N."/>
        </authorList>
    </citation>
    <scope>NUCLEOTIDE SEQUENCE [LARGE SCALE GENOMIC DNA]</scope>
    <source>
        <strain evidence="1">Nl18</strain>
    </source>
</reference>
<dbReference type="AlphaFoldDB" id="A0A1H8IE63"/>
<sequence length="104" mass="11296">MLMWCRMGIILPMKVESGEEREVLSVPAQEYESGNIALAVDLEPLAKYNILLIGNNEAGDPETLVTIPLEVRRAGDFVHTSKGTGSGFLVMVAWFGAGGFRIIS</sequence>
<name>A0A1H8IE63_9PROT</name>